<dbReference type="InterPro" id="IPR001895">
    <property type="entry name" value="RASGEF_cat_dom"/>
</dbReference>
<reference evidence="8" key="2">
    <citation type="submission" date="2025-08" db="UniProtKB">
        <authorList>
            <consortium name="Ensembl"/>
        </authorList>
    </citation>
    <scope>IDENTIFICATION</scope>
</reference>
<dbReference type="PROSITE" id="PS50200">
    <property type="entry name" value="RA"/>
    <property type="match status" value="1"/>
</dbReference>
<dbReference type="InterPro" id="IPR036964">
    <property type="entry name" value="RASGEF_cat_dom_sf"/>
</dbReference>
<evidence type="ECO:0000259" key="6">
    <source>
        <dbReference type="PROSITE" id="PS50200"/>
    </source>
</evidence>
<dbReference type="Pfam" id="PF00618">
    <property type="entry name" value="RasGEF_N"/>
    <property type="match status" value="1"/>
</dbReference>
<accession>A0A2K5VH97</accession>
<dbReference type="SMART" id="SM00229">
    <property type="entry name" value="RasGEFN"/>
    <property type="match status" value="1"/>
</dbReference>
<dbReference type="GO" id="GO:0005886">
    <property type="term" value="C:plasma membrane"/>
    <property type="evidence" value="ECO:0007669"/>
    <property type="project" value="TreeGrafter"/>
</dbReference>
<feature type="compositionally biased region" description="Low complexity" evidence="4">
    <location>
        <begin position="721"/>
        <end position="748"/>
    </location>
</feature>
<evidence type="ECO:0000256" key="1">
    <source>
        <dbReference type="ARBA" id="ARBA00022553"/>
    </source>
</evidence>
<dbReference type="GO" id="GO:0007265">
    <property type="term" value="P:Ras protein signal transduction"/>
    <property type="evidence" value="ECO:0007669"/>
    <property type="project" value="TreeGrafter"/>
</dbReference>
<dbReference type="Gene3D" id="3.10.20.90">
    <property type="entry name" value="Phosphatidylinositol 3-kinase Catalytic Subunit, Chain A, domain 1"/>
    <property type="match status" value="1"/>
</dbReference>
<dbReference type="FunFam" id="3.10.20.90:FF:000042">
    <property type="entry name" value="Ral guanine nucleotide dissociation stimulator isoform 1"/>
    <property type="match status" value="1"/>
</dbReference>
<evidence type="ECO:0000256" key="3">
    <source>
        <dbReference type="PROSITE-ProRule" id="PRU00168"/>
    </source>
</evidence>
<dbReference type="Pfam" id="PF00617">
    <property type="entry name" value="RasGEF"/>
    <property type="match status" value="1"/>
</dbReference>
<feature type="compositionally biased region" description="Pro residues" evidence="4">
    <location>
        <begin position="263"/>
        <end position="273"/>
    </location>
</feature>
<dbReference type="Proteomes" id="UP000233100">
    <property type="component" value="Chromosome 15"/>
</dbReference>
<proteinExistence type="predicted"/>
<dbReference type="Bgee" id="ENSMFAG00000043674">
    <property type="expression patterns" value="Expressed in cerebellum and 13 other cell types or tissues"/>
</dbReference>
<keyword evidence="1" id="KW-0597">Phosphoprotein</keyword>
<dbReference type="FunFam" id="1.10.840.10:FF:000005">
    <property type="entry name" value="Ral guanine nucleotide dissociation stimulator isoform 1"/>
    <property type="match status" value="1"/>
</dbReference>
<keyword evidence="9" id="KW-1185">Reference proteome</keyword>
<dbReference type="InterPro" id="IPR023578">
    <property type="entry name" value="Ras_GEF_dom_sf"/>
</dbReference>
<protein>
    <submittedName>
        <fullName evidence="8">Ral guanine nucleotide dissociation stimulator</fullName>
    </submittedName>
</protein>
<dbReference type="GO" id="GO:0005085">
    <property type="term" value="F:guanyl-nucleotide exchange factor activity"/>
    <property type="evidence" value="ECO:0007669"/>
    <property type="project" value="UniProtKB-KW"/>
</dbReference>
<dbReference type="InterPro" id="IPR000651">
    <property type="entry name" value="Ras-like_Gua-exchang_fac_N"/>
</dbReference>
<dbReference type="SMART" id="SM00314">
    <property type="entry name" value="RA"/>
    <property type="match status" value="1"/>
</dbReference>
<dbReference type="Gene3D" id="1.10.840.10">
    <property type="entry name" value="Ras guanine-nucleotide exchange factors catalytic domain"/>
    <property type="match status" value="1"/>
</dbReference>
<gene>
    <name evidence="8" type="primary">RALGDS</name>
</gene>
<dbReference type="Ensembl" id="ENSMFAT00000032288.2">
    <property type="protein sequence ID" value="ENSMFAP00000024150.2"/>
    <property type="gene ID" value="ENSMFAG00000043674.2"/>
</dbReference>
<dbReference type="SMART" id="SM00147">
    <property type="entry name" value="RasGEF"/>
    <property type="match status" value="1"/>
</dbReference>
<feature type="compositionally biased region" description="Low complexity" evidence="4">
    <location>
        <begin position="286"/>
        <end position="301"/>
    </location>
</feature>
<dbReference type="CDD" id="cd00155">
    <property type="entry name" value="RasGEF"/>
    <property type="match status" value="1"/>
</dbReference>
<feature type="region of interest" description="Disordered" evidence="4">
    <location>
        <begin position="704"/>
        <end position="752"/>
    </location>
</feature>
<dbReference type="CDD" id="cd06224">
    <property type="entry name" value="REM"/>
    <property type="match status" value="1"/>
</dbReference>
<evidence type="ECO:0000259" key="5">
    <source>
        <dbReference type="PROSITE" id="PS50009"/>
    </source>
</evidence>
<dbReference type="InterPro" id="IPR029071">
    <property type="entry name" value="Ubiquitin-like_domsf"/>
</dbReference>
<dbReference type="PROSITE" id="PS00720">
    <property type="entry name" value="RASGEF"/>
    <property type="match status" value="1"/>
</dbReference>
<evidence type="ECO:0000313" key="8">
    <source>
        <dbReference type="Ensembl" id="ENSMFAP00000024150.2"/>
    </source>
</evidence>
<dbReference type="VEuPathDB" id="HostDB:ENSMFAG00000043674"/>
<dbReference type="InterPro" id="IPR019804">
    <property type="entry name" value="Ras_G-nucl-exch_fac_CS"/>
</dbReference>
<evidence type="ECO:0000259" key="7">
    <source>
        <dbReference type="PROSITE" id="PS50212"/>
    </source>
</evidence>
<dbReference type="FunFam" id="1.20.870.10:FF:000003">
    <property type="entry name" value="Ral guanine nucleotide dissociation stimulator isoform 1"/>
    <property type="match status" value="1"/>
</dbReference>
<dbReference type="PANTHER" id="PTHR23113">
    <property type="entry name" value="GUANINE NUCLEOTIDE EXCHANGE FACTOR"/>
    <property type="match status" value="1"/>
</dbReference>
<dbReference type="CDD" id="cd17209">
    <property type="entry name" value="RA_RalGDS"/>
    <property type="match status" value="1"/>
</dbReference>
<dbReference type="InterPro" id="IPR008937">
    <property type="entry name" value="Ras-like_GEF"/>
</dbReference>
<feature type="domain" description="Ras-GEF" evidence="5">
    <location>
        <begin position="362"/>
        <end position="624"/>
    </location>
</feature>
<keyword evidence="2 3" id="KW-0344">Guanine-nucleotide releasing factor</keyword>
<reference evidence="8 9" key="1">
    <citation type="submission" date="2013-03" db="EMBL/GenBank/DDBJ databases">
        <authorList>
            <person name="Warren W."/>
            <person name="Wilson R.K."/>
        </authorList>
    </citation>
    <scope>NUCLEOTIDE SEQUENCE</scope>
</reference>
<dbReference type="PANTHER" id="PTHR23113:SF35">
    <property type="entry name" value="RAL GUANINE NUCLEOTIDE DISSOCIATION STIMULATOR"/>
    <property type="match status" value="1"/>
</dbReference>
<dbReference type="AlphaFoldDB" id="A0A2K5VH97"/>
<feature type="region of interest" description="Disordered" evidence="4">
    <location>
        <begin position="643"/>
        <end position="665"/>
    </location>
</feature>
<dbReference type="GeneTree" id="ENSGT00940000153181"/>
<evidence type="ECO:0000256" key="2">
    <source>
        <dbReference type="ARBA" id="ARBA00022658"/>
    </source>
</evidence>
<reference evidence="8" key="3">
    <citation type="submission" date="2025-09" db="UniProtKB">
        <authorList>
            <consortium name="Ensembl"/>
        </authorList>
    </citation>
    <scope>IDENTIFICATION</scope>
</reference>
<dbReference type="InterPro" id="IPR015758">
    <property type="entry name" value="RalGDS_RA"/>
</dbReference>
<dbReference type="Gene3D" id="1.20.870.10">
    <property type="entry name" value="Son of sevenless (SoS) protein Chain: S domain 1"/>
    <property type="match status" value="1"/>
</dbReference>
<organism evidence="8 9">
    <name type="scientific">Macaca fascicularis</name>
    <name type="common">Crab-eating macaque</name>
    <name type="synonym">Cynomolgus monkey</name>
    <dbReference type="NCBI Taxonomy" id="9541"/>
    <lineage>
        <taxon>Eukaryota</taxon>
        <taxon>Metazoa</taxon>
        <taxon>Chordata</taxon>
        <taxon>Craniata</taxon>
        <taxon>Vertebrata</taxon>
        <taxon>Euteleostomi</taxon>
        <taxon>Mammalia</taxon>
        <taxon>Eutheria</taxon>
        <taxon>Euarchontoglires</taxon>
        <taxon>Primates</taxon>
        <taxon>Haplorrhini</taxon>
        <taxon>Catarrhini</taxon>
        <taxon>Cercopithecidae</taxon>
        <taxon>Cercopithecinae</taxon>
        <taxon>Macaca</taxon>
    </lineage>
</organism>
<dbReference type="SUPFAM" id="SSF48366">
    <property type="entry name" value="Ras GEF"/>
    <property type="match status" value="1"/>
</dbReference>
<sequence length="890" mass="98120">MSPAAGRTLRRARAEASCLCEPGPRRGAGDEPPRLRMMVDCQSSTQEIGEELINGVIYSISLRKVQLHHGANKGQRWLGYENESALNLYETCKVRTVKAGTLEKLVEHLVPAFQGSDLSYVTIFLCTYRAFTTTQQVLDLLFKRYGRCDALTASSRYGCVLPYSDEDGGPQDQLKNAISSILGTWLDQYSEDFCQPPDFPCLKQLVAYVQLNMPGSDLERRAHLLLAQLEHSEPTEAEPEALSPVPALKPTPELELALTPARAPSPVPAPTPAPGSELEVAPAPAPKLQQAPEPAVELEPAPAPALELEPAPVPPPEQDPAPSQTLELEPALVPVPALEPSWPSPVVAENGLSEKPHLLVFPPDLVAEQFTLMDAELFKKVVPYHCLGSIWSQRDKKGKEHLAPTIRATVTQFNSVANCVITTCLGDRSTKAPDRARVVEHWIEVARECRILKNFSSLYAILSALQSNSIHRLKKTWEDVSRDSFRIFQKLSEIFSDENNYSLSRELLIKEGTSKFATLEMNPKRAQKRPKETGIIQGTVPYLGTFLTDLVMLDTAMKDYLYGRLINFEKRRKEFEVIAQIKLLQSACNNYSITPDEQFGVWFRAVERLSETESYNLSCELEPPSESASNTLRTKKNTAIVKRWSDRQAPSTELSTSGSSHSKSCDQLRCGPYLSSGDIADALSVHSAGSSSSDVEEINISFVPESPDGQEKKFWESASQSSPETSGISSASSSTSSSSASTTPVAATRTHKRSVSGLCNSSSALPLYNQQVGDCCIIRVSLDVDNGNMYKSILVTSQDKAPAVIRKAMDKHNLEEDEPEDYELLQILSDDRKLKIPENANVFYAMNSTANYDFVLKKRAFTKGVKVKHGASSTLPRMKQKGLKIAKGIF</sequence>
<dbReference type="Pfam" id="PF00788">
    <property type="entry name" value="RA"/>
    <property type="match status" value="1"/>
</dbReference>
<dbReference type="SUPFAM" id="SSF54236">
    <property type="entry name" value="Ubiquitin-like"/>
    <property type="match status" value="1"/>
</dbReference>
<feature type="domain" description="N-terminal Ras-GEF" evidence="7">
    <location>
        <begin position="93"/>
        <end position="230"/>
    </location>
</feature>
<feature type="region of interest" description="Disordered" evidence="4">
    <location>
        <begin position="261"/>
        <end position="301"/>
    </location>
</feature>
<feature type="compositionally biased region" description="Low complexity" evidence="4">
    <location>
        <begin position="651"/>
        <end position="662"/>
    </location>
</feature>
<dbReference type="InterPro" id="IPR000159">
    <property type="entry name" value="RA_dom"/>
</dbReference>
<dbReference type="PROSITE" id="PS50212">
    <property type="entry name" value="RASGEF_NTER"/>
    <property type="match status" value="1"/>
</dbReference>
<feature type="domain" description="Ras-associating" evidence="6">
    <location>
        <begin position="774"/>
        <end position="861"/>
    </location>
</feature>
<name>A0A2K5VH97_MACFA</name>
<dbReference type="PROSITE" id="PS50009">
    <property type="entry name" value="RASGEF_CAT"/>
    <property type="match status" value="1"/>
</dbReference>
<evidence type="ECO:0000313" key="9">
    <source>
        <dbReference type="Proteomes" id="UP000233100"/>
    </source>
</evidence>
<evidence type="ECO:0000256" key="4">
    <source>
        <dbReference type="SAM" id="MobiDB-lite"/>
    </source>
</evidence>